<dbReference type="Gene3D" id="1.10.260.40">
    <property type="entry name" value="lambda repressor-like DNA-binding domains"/>
    <property type="match status" value="1"/>
</dbReference>
<dbReference type="AlphaFoldDB" id="A0A2D0KAS5"/>
<accession>A0A2D0KAS5</accession>
<dbReference type="InterPro" id="IPR031856">
    <property type="entry name" value="YdaS_toxin-like"/>
</dbReference>
<gene>
    <name evidence="2" type="ORF">Xsto_03885</name>
</gene>
<evidence type="ECO:0000313" key="3">
    <source>
        <dbReference type="Proteomes" id="UP000222366"/>
    </source>
</evidence>
<dbReference type="InterPro" id="IPR001387">
    <property type="entry name" value="Cro/C1-type_HTH"/>
</dbReference>
<organism evidence="2 3">
    <name type="scientific">Xenorhabdus stockiae</name>
    <dbReference type="NCBI Taxonomy" id="351614"/>
    <lineage>
        <taxon>Bacteria</taxon>
        <taxon>Pseudomonadati</taxon>
        <taxon>Pseudomonadota</taxon>
        <taxon>Gammaproteobacteria</taxon>
        <taxon>Enterobacterales</taxon>
        <taxon>Morganellaceae</taxon>
        <taxon>Xenorhabdus</taxon>
    </lineage>
</organism>
<protein>
    <submittedName>
        <fullName evidence="2">Transcriptional regulator</fullName>
    </submittedName>
</protein>
<name>A0A2D0KAS5_9GAMM</name>
<keyword evidence="3" id="KW-1185">Reference proteome</keyword>
<evidence type="ECO:0000259" key="1">
    <source>
        <dbReference type="PROSITE" id="PS50943"/>
    </source>
</evidence>
<dbReference type="EMBL" id="NJAJ01000063">
    <property type="protein sequence ID" value="PHM60548.1"/>
    <property type="molecule type" value="Genomic_DNA"/>
</dbReference>
<dbReference type="SUPFAM" id="SSF47413">
    <property type="entry name" value="lambda repressor-like DNA-binding domains"/>
    <property type="match status" value="1"/>
</dbReference>
<dbReference type="InterPro" id="IPR010982">
    <property type="entry name" value="Lambda_DNA-bd_dom_sf"/>
</dbReference>
<feature type="domain" description="HTH cro/C1-type" evidence="1">
    <location>
        <begin position="15"/>
        <end position="56"/>
    </location>
</feature>
<dbReference type="Proteomes" id="UP000222366">
    <property type="component" value="Unassembled WGS sequence"/>
</dbReference>
<dbReference type="RefSeq" id="WP_099126118.1">
    <property type="nucleotide sequence ID" value="NZ_CAWNRH010000141.1"/>
</dbReference>
<dbReference type="CDD" id="cd00093">
    <property type="entry name" value="HTH_XRE"/>
    <property type="match status" value="1"/>
</dbReference>
<sequence length="71" mass="7971">MSALNLAIEKAGGITKLAKLLGISNQAVSQWVQKKRIPPGRYFELHEKLNIPLEDLVSHKSHMSEPPPERE</sequence>
<reference evidence="2 3" key="1">
    <citation type="journal article" date="2017" name="Nat. Microbiol.">
        <title>Natural product diversity associated with the nematode symbionts Photorhabdus and Xenorhabdus.</title>
        <authorList>
            <person name="Tobias N.J."/>
            <person name="Wolff H."/>
            <person name="Djahanschiri B."/>
            <person name="Grundmann F."/>
            <person name="Kronenwerth M."/>
            <person name="Shi Y.M."/>
            <person name="Simonyi S."/>
            <person name="Grun P."/>
            <person name="Shapiro-Ilan D."/>
            <person name="Pidot S.J."/>
            <person name="Stinear T.P."/>
            <person name="Ebersberger I."/>
            <person name="Bode H.B."/>
        </authorList>
    </citation>
    <scope>NUCLEOTIDE SEQUENCE [LARGE SCALE GENOMIC DNA]</scope>
    <source>
        <strain evidence="2 3">DSM 17904</strain>
    </source>
</reference>
<dbReference type="GO" id="GO:0003677">
    <property type="term" value="F:DNA binding"/>
    <property type="evidence" value="ECO:0007669"/>
    <property type="project" value="InterPro"/>
</dbReference>
<dbReference type="Pfam" id="PF15943">
    <property type="entry name" value="YdaS_toxin"/>
    <property type="match status" value="1"/>
</dbReference>
<comment type="caution">
    <text evidence="2">The sequence shown here is derived from an EMBL/GenBank/DDBJ whole genome shotgun (WGS) entry which is preliminary data.</text>
</comment>
<dbReference type="PROSITE" id="PS50943">
    <property type="entry name" value="HTH_CROC1"/>
    <property type="match status" value="1"/>
</dbReference>
<proteinExistence type="predicted"/>
<evidence type="ECO:0000313" key="2">
    <source>
        <dbReference type="EMBL" id="PHM60548.1"/>
    </source>
</evidence>